<dbReference type="PROSITE" id="PS00028">
    <property type="entry name" value="ZINC_FINGER_C2H2_1"/>
    <property type="match status" value="1"/>
</dbReference>
<dbReference type="Proteomes" id="UP000823046">
    <property type="component" value="Unassembled WGS sequence"/>
</dbReference>
<feature type="region of interest" description="Disordered" evidence="2">
    <location>
        <begin position="161"/>
        <end position="204"/>
    </location>
</feature>
<feature type="compositionally biased region" description="Polar residues" evidence="2">
    <location>
        <begin position="166"/>
        <end position="177"/>
    </location>
</feature>
<feature type="domain" description="C3H1-type" evidence="3">
    <location>
        <begin position="423"/>
        <end position="451"/>
    </location>
</feature>
<comment type="caution">
    <text evidence="4">The sequence shown here is derived from an EMBL/GenBank/DDBJ whole genome shotgun (WGS) entry which is preliminary data.</text>
</comment>
<organism evidence="4 5">
    <name type="scientific">Cardiosporidium cionae</name>
    <dbReference type="NCBI Taxonomy" id="476202"/>
    <lineage>
        <taxon>Eukaryota</taxon>
        <taxon>Sar</taxon>
        <taxon>Alveolata</taxon>
        <taxon>Apicomplexa</taxon>
        <taxon>Aconoidasida</taxon>
        <taxon>Nephromycida</taxon>
        <taxon>Cardiosporidium</taxon>
    </lineage>
</organism>
<evidence type="ECO:0000256" key="1">
    <source>
        <dbReference type="PROSITE-ProRule" id="PRU00723"/>
    </source>
</evidence>
<evidence type="ECO:0000259" key="3">
    <source>
        <dbReference type="PROSITE" id="PS50103"/>
    </source>
</evidence>
<feature type="region of interest" description="Disordered" evidence="2">
    <location>
        <begin position="1"/>
        <end position="42"/>
    </location>
</feature>
<evidence type="ECO:0000256" key="2">
    <source>
        <dbReference type="SAM" id="MobiDB-lite"/>
    </source>
</evidence>
<dbReference type="PANTHER" id="PTHR13309">
    <property type="entry name" value="NUCLEAR FRAGILE X MENTAL RETARDATION PROTEIN INTERACTING PROTEIN 1"/>
    <property type="match status" value="1"/>
</dbReference>
<protein>
    <recommendedName>
        <fullName evidence="3">C3H1-type domain-containing protein</fullName>
    </recommendedName>
</protein>
<dbReference type="InterPro" id="IPR039136">
    <property type="entry name" value="NUFIP1-like"/>
</dbReference>
<feature type="region of interest" description="Disordered" evidence="2">
    <location>
        <begin position="391"/>
        <end position="414"/>
    </location>
</feature>
<keyword evidence="5" id="KW-1185">Reference proteome</keyword>
<dbReference type="InterPro" id="IPR013087">
    <property type="entry name" value="Znf_C2H2_type"/>
</dbReference>
<keyword evidence="1" id="KW-0863">Zinc-finger</keyword>
<feature type="region of interest" description="Disordered" evidence="2">
    <location>
        <begin position="83"/>
        <end position="107"/>
    </location>
</feature>
<proteinExistence type="predicted"/>
<keyword evidence="1" id="KW-0862">Zinc</keyword>
<evidence type="ECO:0000313" key="5">
    <source>
        <dbReference type="Proteomes" id="UP000823046"/>
    </source>
</evidence>
<accession>A0ABQ7JCI8</accession>
<gene>
    <name evidence="4" type="ORF">IE077_000203</name>
</gene>
<feature type="compositionally biased region" description="Pro residues" evidence="2">
    <location>
        <begin position="86"/>
        <end position="102"/>
    </location>
</feature>
<dbReference type="PANTHER" id="PTHR13309:SF0">
    <property type="entry name" value="FMR1-INTERACTING PROTEIN NUFIP1"/>
    <property type="match status" value="1"/>
</dbReference>
<evidence type="ECO:0000313" key="4">
    <source>
        <dbReference type="EMBL" id="KAF8821727.1"/>
    </source>
</evidence>
<name>A0ABQ7JCI8_9APIC</name>
<dbReference type="InterPro" id="IPR000571">
    <property type="entry name" value="Znf_CCCH"/>
</dbReference>
<dbReference type="EMBL" id="JADAQX010000136">
    <property type="protein sequence ID" value="KAF8821727.1"/>
    <property type="molecule type" value="Genomic_DNA"/>
</dbReference>
<reference evidence="4 5" key="1">
    <citation type="journal article" date="2020" name="bioRxiv">
        <title>Metabolic contributions of an alphaproteobacterial endosymbiont in the apicomplexan Cardiosporidium cionae.</title>
        <authorList>
            <person name="Hunter E.S."/>
            <person name="Paight C.J."/>
            <person name="Lane C.E."/>
        </authorList>
    </citation>
    <scope>NUCLEOTIDE SEQUENCE [LARGE SCALE GENOMIC DNA]</scope>
    <source>
        <strain evidence="4">ESH_2018</strain>
    </source>
</reference>
<dbReference type="Pfam" id="PF00642">
    <property type="entry name" value="zf-CCCH"/>
    <property type="match status" value="1"/>
</dbReference>
<sequence length="571" mass="64436">MSSHRLAWKSIVERGRPESSCPPGQPSYPPPPAPMKRGAAPMPWLASKRGPTFSSIPSFPFCSYAPQFSAFCRPTPTAFAYSAHSVPPPPPTQLPVPPPPPSRGDFSSESNHYVTTAQVNERIEKNPSCSIRCTPVKGQRENSVTNSHCANQRLSDYTLGRPNPPSHFSYTPLSAANPSFPPPPSTPPPPFVSSPSTEFQQRKTGYPVKPKTGAYCDVCEKVYTTEKRLQQHIEEEHVTCDEEGCTYRSTYYFFSTLLALKFNAECSVDYHDDSSTSPFEEQRRVCSSSHFVGLLCFWESIINSLQETKNWILSRKENFPTKATIELKKMAASTHQREIAIVKKKASRSVLERMLRDAMKSAFGRRLVAKKPESAFIPLLPKMLLTPPTALESISNHPQKDRRKNKRNRPHNTLYTYGPSYTAEPFPICNFFYKSRSCQFGDRCHQSHDIVAYNKWRRAQFMVDALDVPKRPPLLYQLLAPEIQRYESLLLECLQYIVETSFLGVKLPKLTNEMQESLTLHRAKVTKSLAENSTENTTNLETDKDFSLLGRKSNLVAVIGESSNEDLPDTQ</sequence>
<feature type="zinc finger region" description="C3H1-type" evidence="1">
    <location>
        <begin position="423"/>
        <end position="451"/>
    </location>
</feature>
<feature type="compositionally biased region" description="Pro residues" evidence="2">
    <location>
        <begin position="179"/>
        <end position="192"/>
    </location>
</feature>
<feature type="compositionally biased region" description="Basic residues" evidence="2">
    <location>
        <begin position="400"/>
        <end position="410"/>
    </location>
</feature>
<keyword evidence="1" id="KW-0479">Metal-binding</keyword>
<feature type="compositionally biased region" description="Pro residues" evidence="2">
    <location>
        <begin position="23"/>
        <end position="34"/>
    </location>
</feature>
<dbReference type="PROSITE" id="PS50103">
    <property type="entry name" value="ZF_C3H1"/>
    <property type="match status" value="1"/>
</dbReference>